<dbReference type="GO" id="GO:0032259">
    <property type="term" value="P:methylation"/>
    <property type="evidence" value="ECO:0007669"/>
    <property type="project" value="UniProtKB-KW"/>
</dbReference>
<evidence type="ECO:0000313" key="3">
    <source>
        <dbReference type="Proteomes" id="UP000605427"/>
    </source>
</evidence>
<dbReference type="GO" id="GO:0008168">
    <property type="term" value="F:methyltransferase activity"/>
    <property type="evidence" value="ECO:0007669"/>
    <property type="project" value="UniProtKB-KW"/>
</dbReference>
<dbReference type="RefSeq" id="WP_172244410.1">
    <property type="nucleotide sequence ID" value="NZ_BMDD01000003.1"/>
</dbReference>
<sequence length="246" mass="28546">MAAWYEESFGEDYLRVYNYRDEQGAAHEVHEMISWLKLEPGTKVLDLCCGMGRHSLSLAEKGYEVTGMDLSDVLLDEAKKTDGSENVNWVQGDMRELPLADEEFGAVVNLFTSFGYFKEDAEHVRVLKEIRRVLRPGGRFIVDFMNPPHVKRHLKPYSEREEDGLKIEERRTIEDGFVKKHITIIPQNGDGGEKREYDERVKLYTLERFTDMLAEAGLELEEVRGSYDEKKYEPDSPRMIFVGKRL</sequence>
<accession>A0ABQ1ZXL7</accession>
<comment type="caution">
    <text evidence="2">The sequence shown here is derived from an EMBL/GenBank/DDBJ whole genome shotgun (WGS) entry which is preliminary data.</text>
</comment>
<dbReference type="InterPro" id="IPR029063">
    <property type="entry name" value="SAM-dependent_MTases_sf"/>
</dbReference>
<dbReference type="CDD" id="cd02440">
    <property type="entry name" value="AdoMet_MTases"/>
    <property type="match status" value="1"/>
</dbReference>
<organism evidence="2 3">
    <name type="scientific">Saccharibacillus endophyticus</name>
    <dbReference type="NCBI Taxonomy" id="2060666"/>
    <lineage>
        <taxon>Bacteria</taxon>
        <taxon>Bacillati</taxon>
        <taxon>Bacillota</taxon>
        <taxon>Bacilli</taxon>
        <taxon>Bacillales</taxon>
        <taxon>Paenibacillaceae</taxon>
        <taxon>Saccharibacillus</taxon>
    </lineage>
</organism>
<keyword evidence="2" id="KW-0808">Transferase</keyword>
<reference evidence="3" key="1">
    <citation type="journal article" date="2019" name="Int. J. Syst. Evol. Microbiol.">
        <title>The Global Catalogue of Microorganisms (GCM) 10K type strain sequencing project: providing services to taxonomists for standard genome sequencing and annotation.</title>
        <authorList>
            <consortium name="The Broad Institute Genomics Platform"/>
            <consortium name="The Broad Institute Genome Sequencing Center for Infectious Disease"/>
            <person name="Wu L."/>
            <person name="Ma J."/>
        </authorList>
    </citation>
    <scope>NUCLEOTIDE SEQUENCE [LARGE SCALE GENOMIC DNA]</scope>
    <source>
        <strain evidence="3">CCM 8702</strain>
    </source>
</reference>
<dbReference type="Pfam" id="PF13649">
    <property type="entry name" value="Methyltransf_25"/>
    <property type="match status" value="1"/>
</dbReference>
<dbReference type="Gene3D" id="3.40.50.150">
    <property type="entry name" value="Vaccinia Virus protein VP39"/>
    <property type="match status" value="1"/>
</dbReference>
<dbReference type="EMBL" id="BMDD01000003">
    <property type="protein sequence ID" value="GGH80010.1"/>
    <property type="molecule type" value="Genomic_DNA"/>
</dbReference>
<keyword evidence="2" id="KW-0489">Methyltransferase</keyword>
<gene>
    <name evidence="2" type="ORF">GCM10007362_27670</name>
</gene>
<name>A0ABQ1ZXL7_9BACL</name>
<dbReference type="PANTHER" id="PTHR43591">
    <property type="entry name" value="METHYLTRANSFERASE"/>
    <property type="match status" value="1"/>
</dbReference>
<evidence type="ECO:0000313" key="2">
    <source>
        <dbReference type="EMBL" id="GGH80010.1"/>
    </source>
</evidence>
<protein>
    <submittedName>
        <fullName evidence="2">Methyltransferase</fullName>
    </submittedName>
</protein>
<dbReference type="InterPro" id="IPR041698">
    <property type="entry name" value="Methyltransf_25"/>
</dbReference>
<dbReference type="PANTHER" id="PTHR43591:SF110">
    <property type="entry name" value="RHODANESE DOMAIN-CONTAINING PROTEIN"/>
    <property type="match status" value="1"/>
</dbReference>
<evidence type="ECO:0000259" key="1">
    <source>
        <dbReference type="Pfam" id="PF13649"/>
    </source>
</evidence>
<proteinExistence type="predicted"/>
<dbReference type="Proteomes" id="UP000605427">
    <property type="component" value="Unassembled WGS sequence"/>
</dbReference>
<keyword evidence="3" id="KW-1185">Reference proteome</keyword>
<dbReference type="SUPFAM" id="SSF53335">
    <property type="entry name" value="S-adenosyl-L-methionine-dependent methyltransferases"/>
    <property type="match status" value="1"/>
</dbReference>
<feature type="domain" description="Methyltransferase" evidence="1">
    <location>
        <begin position="44"/>
        <end position="138"/>
    </location>
</feature>
<dbReference type="Gene3D" id="2.20.25.110">
    <property type="entry name" value="S-adenosyl-L-methionine-dependent methyltransferases"/>
    <property type="match status" value="1"/>
</dbReference>